<dbReference type="EMBL" id="RBAH01000019">
    <property type="protein sequence ID" value="RKN78295.1"/>
    <property type="molecule type" value="Genomic_DNA"/>
</dbReference>
<keyword evidence="2" id="KW-1185">Reference proteome</keyword>
<reference evidence="1 2" key="1">
    <citation type="journal article" date="2007" name="Int. J. Syst. Evol. Microbiol.">
        <title>Paenibacillus ginsengarvi sp. nov., isolated from soil from ginseng cultivation.</title>
        <authorList>
            <person name="Yoon M.H."/>
            <person name="Ten L.N."/>
            <person name="Im W.T."/>
        </authorList>
    </citation>
    <scope>NUCLEOTIDE SEQUENCE [LARGE SCALE GENOMIC DNA]</scope>
    <source>
        <strain evidence="1 2">KCTC 13059</strain>
    </source>
</reference>
<evidence type="ECO:0000313" key="1">
    <source>
        <dbReference type="EMBL" id="RKN78295.1"/>
    </source>
</evidence>
<dbReference type="AlphaFoldDB" id="A0A3B0BXR9"/>
<evidence type="ECO:0000313" key="2">
    <source>
        <dbReference type="Proteomes" id="UP000282311"/>
    </source>
</evidence>
<protein>
    <recommendedName>
        <fullName evidence="3">Extracellular solute-binding protein</fullName>
    </recommendedName>
</protein>
<comment type="caution">
    <text evidence="1">The sequence shown here is derived from an EMBL/GenBank/DDBJ whole genome shotgun (WGS) entry which is preliminary data.</text>
</comment>
<sequence length="65" mass="7226">MDFLSTETFLTEKAKPSPQSKYYSAATAQLTNALRGILYEGKDLNTALRDAEEAVKKTIEADKNK</sequence>
<organism evidence="1 2">
    <name type="scientific">Paenibacillus ginsengarvi</name>
    <dbReference type="NCBI Taxonomy" id="400777"/>
    <lineage>
        <taxon>Bacteria</taxon>
        <taxon>Bacillati</taxon>
        <taxon>Bacillota</taxon>
        <taxon>Bacilli</taxon>
        <taxon>Bacillales</taxon>
        <taxon>Paenibacillaceae</taxon>
        <taxon>Paenibacillus</taxon>
    </lineage>
</organism>
<evidence type="ECO:0008006" key="3">
    <source>
        <dbReference type="Google" id="ProtNLM"/>
    </source>
</evidence>
<dbReference type="Proteomes" id="UP000282311">
    <property type="component" value="Unassembled WGS sequence"/>
</dbReference>
<accession>A0A3B0BXR9</accession>
<proteinExistence type="predicted"/>
<gene>
    <name evidence="1" type="ORF">D7M11_23610</name>
</gene>
<name>A0A3B0BXR9_9BACL</name>